<feature type="transmembrane region" description="Helical" evidence="7">
    <location>
        <begin position="123"/>
        <end position="145"/>
    </location>
</feature>
<dbReference type="Pfam" id="PF07690">
    <property type="entry name" value="MFS_1"/>
    <property type="match status" value="1"/>
</dbReference>
<dbReference type="InterPro" id="IPR011701">
    <property type="entry name" value="MFS"/>
</dbReference>
<keyword evidence="5 7" id="KW-1133">Transmembrane helix</keyword>
<evidence type="ECO:0000313" key="9">
    <source>
        <dbReference type="EMBL" id="AAF11528.1"/>
    </source>
</evidence>
<keyword evidence="6 7" id="KW-0472">Membrane</keyword>
<dbReference type="GO" id="GO:0022857">
    <property type="term" value="F:transmembrane transporter activity"/>
    <property type="evidence" value="ECO:0007669"/>
    <property type="project" value="InterPro"/>
</dbReference>
<name>Q9RSZ8_DEIRA</name>
<dbReference type="EnsemblBacteria" id="AAF11528">
    <property type="protein sequence ID" value="AAF11528"/>
    <property type="gene ID" value="DR_1971"/>
</dbReference>
<dbReference type="PANTHER" id="PTHR23514:SF3">
    <property type="entry name" value="BYPASS OF STOP CODON PROTEIN 6"/>
    <property type="match status" value="1"/>
</dbReference>
<dbReference type="PaxDb" id="243230-DR_1971"/>
<evidence type="ECO:0000256" key="3">
    <source>
        <dbReference type="ARBA" id="ARBA00022448"/>
    </source>
</evidence>
<keyword evidence="4 7" id="KW-0812">Transmembrane</keyword>
<dbReference type="EMBL" id="AE000513">
    <property type="protein sequence ID" value="AAF11528.1"/>
    <property type="molecule type" value="Genomic_DNA"/>
</dbReference>
<evidence type="ECO:0000259" key="8">
    <source>
        <dbReference type="PROSITE" id="PS50850"/>
    </source>
</evidence>
<feature type="transmembrane region" description="Helical" evidence="7">
    <location>
        <begin position="290"/>
        <end position="307"/>
    </location>
</feature>
<keyword evidence="3" id="KW-0813">Transport</keyword>
<protein>
    <recommendedName>
        <fullName evidence="8">Major facilitator superfamily (MFS) profile domain-containing protein</fullName>
    </recommendedName>
</protein>
<gene>
    <name evidence="9" type="ordered locus">DR_1971</name>
</gene>
<feature type="domain" description="Major facilitator superfamily (MFS) profile" evidence="8">
    <location>
        <begin position="29"/>
        <end position="396"/>
    </location>
</feature>
<feature type="transmembrane region" description="Helical" evidence="7">
    <location>
        <begin position="370"/>
        <end position="391"/>
    </location>
</feature>
<dbReference type="Proteomes" id="UP000002524">
    <property type="component" value="Chromosome 1"/>
</dbReference>
<evidence type="ECO:0000256" key="2">
    <source>
        <dbReference type="ARBA" id="ARBA00008335"/>
    </source>
</evidence>
<feature type="transmembrane region" description="Helical" evidence="7">
    <location>
        <begin position="261"/>
        <end position="278"/>
    </location>
</feature>
<evidence type="ECO:0000256" key="6">
    <source>
        <dbReference type="ARBA" id="ARBA00023136"/>
    </source>
</evidence>
<dbReference type="STRING" id="243230.DR_1971"/>
<dbReference type="PIR" id="D75331">
    <property type="entry name" value="D75331"/>
</dbReference>
<dbReference type="PATRIC" id="fig|243230.17.peg.2192"/>
<dbReference type="HOGENOM" id="CLU_054573_0_0_0"/>
<dbReference type="GO" id="GO:0012505">
    <property type="term" value="C:endomembrane system"/>
    <property type="evidence" value="ECO:0007669"/>
    <property type="project" value="UniProtKB-SubCell"/>
</dbReference>
<reference evidence="9 10" key="1">
    <citation type="journal article" date="1999" name="Science">
        <title>Genome sequence of the radioresistant bacterium Deinococcus radiodurans R1.</title>
        <authorList>
            <person name="White O."/>
            <person name="Eisen J.A."/>
            <person name="Heidelberg J.F."/>
            <person name="Hickey E.K."/>
            <person name="Peterson J.D."/>
            <person name="Dodson R.J."/>
            <person name="Haft D.H."/>
            <person name="Gwinn M.L."/>
            <person name="Nelson W.C."/>
            <person name="Richardson D.L."/>
            <person name="Moffat K.S."/>
            <person name="Qin H."/>
            <person name="Jiang L."/>
            <person name="Pamphile W."/>
            <person name="Crosby M."/>
            <person name="Shen M."/>
            <person name="Vamathevan J.J."/>
            <person name="Lam P."/>
            <person name="McDonald L."/>
            <person name="Utterback T."/>
            <person name="Zalewski C."/>
            <person name="Makarova K.S."/>
            <person name="Aravind L."/>
            <person name="Daly M.J."/>
            <person name="Minton K.W."/>
            <person name="Fleischmann R.D."/>
            <person name="Ketchum K.A."/>
            <person name="Nelson K.E."/>
            <person name="Salzberg S."/>
            <person name="Smith H.O."/>
            <person name="Venter J.C."/>
            <person name="Fraser C.M."/>
        </authorList>
    </citation>
    <scope>NUCLEOTIDE SEQUENCE [LARGE SCALE GENOMIC DNA]</scope>
    <source>
        <strain evidence="10">ATCC 13939 / DSM 20539 / JCM 16871 / LMG 4051 / NBRC 15346 / NCIMB 9279 / R1 / VKM B-1422</strain>
    </source>
</reference>
<dbReference type="OrthoDB" id="62126at2"/>
<dbReference type="SUPFAM" id="SSF103473">
    <property type="entry name" value="MFS general substrate transporter"/>
    <property type="match status" value="1"/>
</dbReference>
<dbReference type="KEGG" id="dra:DR_1971"/>
<evidence type="ECO:0000256" key="1">
    <source>
        <dbReference type="ARBA" id="ARBA00004127"/>
    </source>
</evidence>
<dbReference type="InterPro" id="IPR020846">
    <property type="entry name" value="MFS_dom"/>
</dbReference>
<comment type="similarity">
    <text evidence="2">Belongs to the major facilitator superfamily.</text>
</comment>
<dbReference type="PANTHER" id="PTHR23514">
    <property type="entry name" value="BYPASS OF STOP CODON PROTEIN 6"/>
    <property type="match status" value="1"/>
</dbReference>
<dbReference type="Gene3D" id="1.20.1250.20">
    <property type="entry name" value="MFS general substrate transporter like domains"/>
    <property type="match status" value="1"/>
</dbReference>
<keyword evidence="10" id="KW-1185">Reference proteome</keyword>
<feature type="transmembrane region" description="Helical" evidence="7">
    <location>
        <begin position="185"/>
        <end position="206"/>
    </location>
</feature>
<dbReference type="eggNOG" id="COG0738">
    <property type="taxonomic scope" value="Bacteria"/>
</dbReference>
<feature type="transmembrane region" description="Helical" evidence="7">
    <location>
        <begin position="341"/>
        <end position="364"/>
    </location>
</feature>
<dbReference type="InterPro" id="IPR036259">
    <property type="entry name" value="MFS_trans_sf"/>
</dbReference>
<evidence type="ECO:0000256" key="7">
    <source>
        <dbReference type="SAM" id="Phobius"/>
    </source>
</evidence>
<dbReference type="InterPro" id="IPR051788">
    <property type="entry name" value="MFS_Transporter"/>
</dbReference>
<feature type="transmembrane region" description="Helical" evidence="7">
    <location>
        <begin position="313"/>
        <end position="334"/>
    </location>
</feature>
<dbReference type="GO" id="GO:0016020">
    <property type="term" value="C:membrane"/>
    <property type="evidence" value="ECO:0000318"/>
    <property type="project" value="GO_Central"/>
</dbReference>
<evidence type="ECO:0000256" key="5">
    <source>
        <dbReference type="ARBA" id="ARBA00022989"/>
    </source>
</evidence>
<feature type="transmembrane region" description="Helical" evidence="7">
    <location>
        <begin position="99"/>
        <end position="117"/>
    </location>
</feature>
<dbReference type="InParanoid" id="Q9RSZ8"/>
<evidence type="ECO:0000313" key="10">
    <source>
        <dbReference type="Proteomes" id="UP000002524"/>
    </source>
</evidence>
<sequence length="400" mass="39382">MLPCLPMSVAEPAPAPLSSPPLAPPPQPLTFAVVGAGAVAFLCLGVLQAIYGPAFPAFEERFGVVTARVGLIASAHFIGSAAAPPLAGLLLARLGVGRVVGGAFTLLAAGALLVAAAPTWPLALLGALLGGLGLGGVSGALNAAYAGVGTRAINFVNALFGVGSMLAPLLLALTARQAGSPGGGLPLAFVTIAVLAGLSLLAARLWGLPRLLQDTGTESSQARRSTLALFAGLLLLYVGVEVGSGAWAANYLGAVGHASPALVVSAYWGGLTVSRVLTSLFASHVAPGRLVLGAALLAAVGSALTALPALAPFAYVLVGVACGPIFPTTLAWAARRIPARLVASLLVSGSVGGVLMPWLLGLGFTGAGSWAVPALLTGAAALLAVLVALTLRRVGPGLEG</sequence>
<feature type="transmembrane region" description="Helical" evidence="7">
    <location>
        <begin position="227"/>
        <end position="249"/>
    </location>
</feature>
<dbReference type="AlphaFoldDB" id="Q9RSZ8"/>
<evidence type="ECO:0000256" key="4">
    <source>
        <dbReference type="ARBA" id="ARBA00022692"/>
    </source>
</evidence>
<feature type="transmembrane region" description="Helical" evidence="7">
    <location>
        <begin position="29"/>
        <end position="51"/>
    </location>
</feature>
<organism evidence="9 10">
    <name type="scientific">Deinococcus radiodurans (strain ATCC 13939 / DSM 20539 / JCM 16871 / CCUG 27074 / LMG 4051 / NBRC 15346 / NCIMB 9279 / VKM B-1422 / R1)</name>
    <dbReference type="NCBI Taxonomy" id="243230"/>
    <lineage>
        <taxon>Bacteria</taxon>
        <taxon>Thermotogati</taxon>
        <taxon>Deinococcota</taxon>
        <taxon>Deinococci</taxon>
        <taxon>Deinococcales</taxon>
        <taxon>Deinococcaceae</taxon>
        <taxon>Deinococcus</taxon>
    </lineage>
</organism>
<comment type="subcellular location">
    <subcellularLocation>
        <location evidence="1">Endomembrane system</location>
        <topology evidence="1">Multi-pass membrane protein</topology>
    </subcellularLocation>
</comment>
<feature type="transmembrane region" description="Helical" evidence="7">
    <location>
        <begin position="152"/>
        <end position="173"/>
    </location>
</feature>
<dbReference type="PROSITE" id="PS50850">
    <property type="entry name" value="MFS"/>
    <property type="match status" value="1"/>
</dbReference>
<feature type="transmembrane region" description="Helical" evidence="7">
    <location>
        <begin position="71"/>
        <end position="92"/>
    </location>
</feature>
<proteinExistence type="inferred from homology"/>
<accession>Q9RSZ8</accession>